<dbReference type="GO" id="GO:0016020">
    <property type="term" value="C:membrane"/>
    <property type="evidence" value="ECO:0007669"/>
    <property type="project" value="UniProtKB-SubCell"/>
</dbReference>
<dbReference type="GO" id="GO:0015627">
    <property type="term" value="C:type II protein secretion system complex"/>
    <property type="evidence" value="ECO:0007669"/>
    <property type="project" value="InterPro"/>
</dbReference>
<dbReference type="Proteomes" id="UP000178493">
    <property type="component" value="Unassembled WGS sequence"/>
</dbReference>
<dbReference type="SUPFAM" id="SSF54523">
    <property type="entry name" value="Pili subunits"/>
    <property type="match status" value="1"/>
</dbReference>
<dbReference type="Gene3D" id="3.30.700.10">
    <property type="entry name" value="Glycoprotein, Type 4 Pilin"/>
    <property type="match status" value="1"/>
</dbReference>
<comment type="subcellular location">
    <subcellularLocation>
        <location evidence="1">Membrane</location>
        <topology evidence="1">Single-pass membrane protein</topology>
    </subcellularLocation>
</comment>
<evidence type="ECO:0000313" key="7">
    <source>
        <dbReference type="EMBL" id="OGY22773.1"/>
    </source>
</evidence>
<keyword evidence="4 6" id="KW-1133">Transmembrane helix</keyword>
<dbReference type="PROSITE" id="PS00409">
    <property type="entry name" value="PROKAR_NTER_METHYL"/>
    <property type="match status" value="1"/>
</dbReference>
<evidence type="ECO:0000256" key="1">
    <source>
        <dbReference type="ARBA" id="ARBA00004167"/>
    </source>
</evidence>
<dbReference type="Pfam" id="PF07963">
    <property type="entry name" value="N_methyl"/>
    <property type="match status" value="1"/>
</dbReference>
<feature type="transmembrane region" description="Helical" evidence="6">
    <location>
        <begin position="20"/>
        <end position="41"/>
    </location>
</feature>
<organism evidence="7 8">
    <name type="scientific">Candidatus Woykebacteria bacterium GWB1_45_5</name>
    <dbReference type="NCBI Taxonomy" id="1802592"/>
    <lineage>
        <taxon>Bacteria</taxon>
        <taxon>Candidatus Woykeibacteriota</taxon>
    </lineage>
</organism>
<evidence type="ECO:0000256" key="2">
    <source>
        <dbReference type="ARBA" id="ARBA00022481"/>
    </source>
</evidence>
<dbReference type="InterPro" id="IPR000983">
    <property type="entry name" value="Bac_GSPG_pilin"/>
</dbReference>
<evidence type="ECO:0000256" key="4">
    <source>
        <dbReference type="ARBA" id="ARBA00022989"/>
    </source>
</evidence>
<proteinExistence type="predicted"/>
<accession>A0A1G1W573</accession>
<dbReference type="PANTHER" id="PTHR30093:SF44">
    <property type="entry name" value="TYPE II SECRETION SYSTEM CORE PROTEIN G"/>
    <property type="match status" value="1"/>
</dbReference>
<keyword evidence="3 6" id="KW-0812">Transmembrane</keyword>
<sequence length="154" mass="16843">MFFAKMKLPTLKRKQSGFTLLELLIVVAIIAILISIGLASFSRVQKSARDTQRRSDLENIRGALEQYYADYNNYPTGVMSDLSDALEGSNPRSIVYLNEVQTLGPLGTADPYIYDDSGGSGQTYCLGSATMETVTNDSETCGSNDYGFVLTPQD</sequence>
<dbReference type="PRINTS" id="PR00813">
    <property type="entry name" value="BCTERIALGSPG"/>
</dbReference>
<evidence type="ECO:0000256" key="5">
    <source>
        <dbReference type="ARBA" id="ARBA00023136"/>
    </source>
</evidence>
<name>A0A1G1W573_9BACT</name>
<evidence type="ECO:0000313" key="8">
    <source>
        <dbReference type="Proteomes" id="UP000178493"/>
    </source>
</evidence>
<protein>
    <submittedName>
        <fullName evidence="7">Uncharacterized protein</fullName>
    </submittedName>
</protein>
<dbReference type="InterPro" id="IPR045584">
    <property type="entry name" value="Pilin-like"/>
</dbReference>
<comment type="caution">
    <text evidence="7">The sequence shown here is derived from an EMBL/GenBank/DDBJ whole genome shotgun (WGS) entry which is preliminary data.</text>
</comment>
<dbReference type="EMBL" id="MHCO01000043">
    <property type="protein sequence ID" value="OGY22773.1"/>
    <property type="molecule type" value="Genomic_DNA"/>
</dbReference>
<keyword evidence="5 6" id="KW-0472">Membrane</keyword>
<evidence type="ECO:0000256" key="3">
    <source>
        <dbReference type="ARBA" id="ARBA00022692"/>
    </source>
</evidence>
<gene>
    <name evidence="7" type="ORF">A2126_03285</name>
</gene>
<dbReference type="AlphaFoldDB" id="A0A1G1W573"/>
<dbReference type="InterPro" id="IPR012902">
    <property type="entry name" value="N_methyl_site"/>
</dbReference>
<reference evidence="7 8" key="1">
    <citation type="journal article" date="2016" name="Nat. Commun.">
        <title>Thousands of microbial genomes shed light on interconnected biogeochemical processes in an aquifer system.</title>
        <authorList>
            <person name="Anantharaman K."/>
            <person name="Brown C.T."/>
            <person name="Hug L.A."/>
            <person name="Sharon I."/>
            <person name="Castelle C.J."/>
            <person name="Probst A.J."/>
            <person name="Thomas B.C."/>
            <person name="Singh A."/>
            <person name="Wilkins M.J."/>
            <person name="Karaoz U."/>
            <person name="Brodie E.L."/>
            <person name="Williams K.H."/>
            <person name="Hubbard S.S."/>
            <person name="Banfield J.F."/>
        </authorList>
    </citation>
    <scope>NUCLEOTIDE SEQUENCE [LARGE SCALE GENOMIC DNA]</scope>
</reference>
<dbReference type="GO" id="GO:0015628">
    <property type="term" value="P:protein secretion by the type II secretion system"/>
    <property type="evidence" value="ECO:0007669"/>
    <property type="project" value="InterPro"/>
</dbReference>
<dbReference type="NCBIfam" id="TIGR02532">
    <property type="entry name" value="IV_pilin_GFxxxE"/>
    <property type="match status" value="1"/>
</dbReference>
<evidence type="ECO:0000256" key="6">
    <source>
        <dbReference type="SAM" id="Phobius"/>
    </source>
</evidence>
<keyword evidence="2" id="KW-0488">Methylation</keyword>
<dbReference type="PANTHER" id="PTHR30093">
    <property type="entry name" value="GENERAL SECRETION PATHWAY PROTEIN G"/>
    <property type="match status" value="1"/>
</dbReference>